<dbReference type="AlphaFoldDB" id="A0A9N8DUF1"/>
<protein>
    <submittedName>
        <fullName evidence="3">Uncharacterized protein</fullName>
    </submittedName>
</protein>
<dbReference type="Proteomes" id="UP001153069">
    <property type="component" value="Unassembled WGS sequence"/>
</dbReference>
<evidence type="ECO:0000256" key="2">
    <source>
        <dbReference type="SAM" id="SignalP"/>
    </source>
</evidence>
<feature type="compositionally biased region" description="Basic and acidic residues" evidence="1">
    <location>
        <begin position="464"/>
        <end position="477"/>
    </location>
</feature>
<reference evidence="3" key="1">
    <citation type="submission" date="2020-06" db="EMBL/GenBank/DDBJ databases">
        <authorList>
            <consortium name="Plant Systems Biology data submission"/>
        </authorList>
    </citation>
    <scope>NUCLEOTIDE SEQUENCE</scope>
    <source>
        <strain evidence="3">D6</strain>
    </source>
</reference>
<accession>A0A9N8DUF1</accession>
<feature type="chain" id="PRO_5040235047" evidence="2">
    <location>
        <begin position="17"/>
        <end position="477"/>
    </location>
</feature>
<keyword evidence="2" id="KW-0732">Signal</keyword>
<evidence type="ECO:0000313" key="4">
    <source>
        <dbReference type="Proteomes" id="UP001153069"/>
    </source>
</evidence>
<proteinExistence type="predicted"/>
<feature type="signal peptide" evidence="2">
    <location>
        <begin position="1"/>
        <end position="16"/>
    </location>
</feature>
<dbReference type="EMBL" id="CAICTM010000287">
    <property type="protein sequence ID" value="CAB9507001.1"/>
    <property type="molecule type" value="Genomic_DNA"/>
</dbReference>
<evidence type="ECO:0000313" key="3">
    <source>
        <dbReference type="EMBL" id="CAB9507001.1"/>
    </source>
</evidence>
<comment type="caution">
    <text evidence="3">The sequence shown here is derived from an EMBL/GenBank/DDBJ whole genome shotgun (WGS) entry which is preliminary data.</text>
</comment>
<organism evidence="3 4">
    <name type="scientific">Seminavis robusta</name>
    <dbReference type="NCBI Taxonomy" id="568900"/>
    <lineage>
        <taxon>Eukaryota</taxon>
        <taxon>Sar</taxon>
        <taxon>Stramenopiles</taxon>
        <taxon>Ochrophyta</taxon>
        <taxon>Bacillariophyta</taxon>
        <taxon>Bacillariophyceae</taxon>
        <taxon>Bacillariophycidae</taxon>
        <taxon>Naviculales</taxon>
        <taxon>Naviculaceae</taxon>
        <taxon>Seminavis</taxon>
    </lineage>
</organism>
<feature type="region of interest" description="Disordered" evidence="1">
    <location>
        <begin position="458"/>
        <end position="477"/>
    </location>
</feature>
<evidence type="ECO:0000256" key="1">
    <source>
        <dbReference type="SAM" id="MobiDB-lite"/>
    </source>
</evidence>
<feature type="region of interest" description="Disordered" evidence="1">
    <location>
        <begin position="48"/>
        <end position="70"/>
    </location>
</feature>
<gene>
    <name evidence="3" type="ORF">SEMRO_288_G108820.1</name>
</gene>
<name>A0A9N8DUF1_9STRA</name>
<dbReference type="OrthoDB" id="189369at2759"/>
<sequence>MIWGLLLIFLVEPVSAFAPYQYQQTPFVHQQYGNNNKGLPLLVLSAKDDAAKEEEEEPPKKENPYNDPNYPDLEFVDYSDPEYQVDQGIGDEFFDPTSTEAQIEEMREDRRRRNDEFQFQTYFQDLLTNGREYKGEWAVYQTSTFMDQLKDKVDAVHGLPRLLKSSRPLYVTSKAYKSTVETTSQFPTDAERIHHVETVAETNPYSNNSDDDDDDEITSQAEEELNQVILQSTYWPEPLSALDFRGEKGTMCVGAAYTICNCVALGNDDEVDGMQGPFAEYRAEMGILDSGLRFRVKLDYRIQEDAKEEFLKSSSQDDAVAPPLCLKSMVVCREMLEQWPPTNSDASSDDDESQDLSSASDQAIDNVFYGTPGAPGGLYDPPPVGSEDQAGKYMLLDLDGGATILFPYEMQQDPAAFDGNGWVTSLDWTPGRYRFQADRKVQGGLEIRNLRTLELSEVQSADADQYRPRDGGSDMRQ</sequence>
<keyword evidence="4" id="KW-1185">Reference proteome</keyword>
<feature type="region of interest" description="Disordered" evidence="1">
    <location>
        <begin position="339"/>
        <end position="359"/>
    </location>
</feature>